<dbReference type="SMART" id="SM00342">
    <property type="entry name" value="HTH_ARAC"/>
    <property type="match status" value="1"/>
</dbReference>
<name>A0ABP8V9Q2_9GAMM</name>
<dbReference type="SUPFAM" id="SSF52317">
    <property type="entry name" value="Class I glutamine amidotransferase-like"/>
    <property type="match status" value="1"/>
</dbReference>
<dbReference type="InterPro" id="IPR002818">
    <property type="entry name" value="DJ-1/PfpI"/>
</dbReference>
<proteinExistence type="predicted"/>
<keyword evidence="1" id="KW-0805">Transcription regulation</keyword>
<gene>
    <name evidence="4" type="ORF">GCM10023116_44530</name>
</gene>
<dbReference type="PROSITE" id="PS01124">
    <property type="entry name" value="HTH_ARAC_FAMILY_2"/>
    <property type="match status" value="1"/>
</dbReference>
<dbReference type="Gene3D" id="1.10.10.60">
    <property type="entry name" value="Homeodomain-like"/>
    <property type="match status" value="1"/>
</dbReference>
<dbReference type="SUPFAM" id="SSF46689">
    <property type="entry name" value="Homeodomain-like"/>
    <property type="match status" value="2"/>
</dbReference>
<comment type="caution">
    <text evidence="4">The sequence shown here is derived from an EMBL/GenBank/DDBJ whole genome shotgun (WGS) entry which is preliminary data.</text>
</comment>
<dbReference type="Pfam" id="PF01965">
    <property type="entry name" value="DJ-1_PfpI"/>
    <property type="match status" value="1"/>
</dbReference>
<dbReference type="RefSeq" id="WP_345198685.1">
    <property type="nucleotide sequence ID" value="NZ_BAABFL010000470.1"/>
</dbReference>
<dbReference type="Proteomes" id="UP001500604">
    <property type="component" value="Unassembled WGS sequence"/>
</dbReference>
<feature type="domain" description="HTH araC/xylS-type" evidence="3">
    <location>
        <begin position="227"/>
        <end position="325"/>
    </location>
</feature>
<organism evidence="4 5">
    <name type="scientific">Kistimonas scapharcae</name>
    <dbReference type="NCBI Taxonomy" id="1036133"/>
    <lineage>
        <taxon>Bacteria</taxon>
        <taxon>Pseudomonadati</taxon>
        <taxon>Pseudomonadota</taxon>
        <taxon>Gammaproteobacteria</taxon>
        <taxon>Oceanospirillales</taxon>
        <taxon>Endozoicomonadaceae</taxon>
        <taxon>Kistimonas</taxon>
    </lineage>
</organism>
<evidence type="ECO:0000313" key="5">
    <source>
        <dbReference type="Proteomes" id="UP001500604"/>
    </source>
</evidence>
<dbReference type="InterPro" id="IPR009057">
    <property type="entry name" value="Homeodomain-like_sf"/>
</dbReference>
<dbReference type="Pfam" id="PF12833">
    <property type="entry name" value="HTH_18"/>
    <property type="match status" value="1"/>
</dbReference>
<dbReference type="PANTHER" id="PTHR43130:SF3">
    <property type="entry name" value="HTH-TYPE TRANSCRIPTIONAL REGULATOR RV1931C"/>
    <property type="match status" value="1"/>
</dbReference>
<dbReference type="InterPro" id="IPR052158">
    <property type="entry name" value="INH-QAR"/>
</dbReference>
<dbReference type="InterPro" id="IPR018060">
    <property type="entry name" value="HTH_AraC"/>
</dbReference>
<dbReference type="InterPro" id="IPR029062">
    <property type="entry name" value="Class_I_gatase-like"/>
</dbReference>
<reference evidence="5" key="1">
    <citation type="journal article" date="2019" name="Int. J. Syst. Evol. Microbiol.">
        <title>The Global Catalogue of Microorganisms (GCM) 10K type strain sequencing project: providing services to taxonomists for standard genome sequencing and annotation.</title>
        <authorList>
            <consortium name="The Broad Institute Genomics Platform"/>
            <consortium name="The Broad Institute Genome Sequencing Center for Infectious Disease"/>
            <person name="Wu L."/>
            <person name="Ma J."/>
        </authorList>
    </citation>
    <scope>NUCLEOTIDE SEQUENCE [LARGE SCALE GENOMIC DNA]</scope>
    <source>
        <strain evidence="5">JCM 17805</strain>
    </source>
</reference>
<keyword evidence="2" id="KW-0804">Transcription</keyword>
<dbReference type="Gene3D" id="3.40.50.880">
    <property type="match status" value="1"/>
</dbReference>
<keyword evidence="5" id="KW-1185">Reference proteome</keyword>
<dbReference type="CDD" id="cd03136">
    <property type="entry name" value="GATase1_AraC_ArgR_like"/>
    <property type="match status" value="1"/>
</dbReference>
<evidence type="ECO:0000256" key="2">
    <source>
        <dbReference type="ARBA" id="ARBA00023163"/>
    </source>
</evidence>
<evidence type="ECO:0000313" key="4">
    <source>
        <dbReference type="EMBL" id="GAA4652169.1"/>
    </source>
</evidence>
<sequence>MTTSKPPLKAGFLLLPLPGFSLLALGGFVDKLRFSADEEDHSQQRYCRWQLVGLEAGAVNGSSGVPVEVEALTAPEGFAGYDYLVIFGSRTTQSALAMAPAYQALLRQGARRGLTLVAVDNASFLLAQCGLLKGYQVVVHWRHLAEYKNAFPGSRIRERDLYCIDGKRATCAGGCATIDLAVELLARHSGRELALKGLADMLVDESRGSHHALRSLNEAPGQSRLVGRAIALMRQNLAKTLSIEQLSLQLGVSRRQLDRLFVDNLGHSARQHWYKMRMQHCHWRLLNSTYPIGLLGLEIGIHDSSYLSKQFKRYFGITPQLLRSQARQQDYRNEVIGEALLTPDMSGE</sequence>
<protein>
    <submittedName>
        <fullName evidence="4">GlxA family transcriptional regulator</fullName>
    </submittedName>
</protein>
<evidence type="ECO:0000259" key="3">
    <source>
        <dbReference type="PROSITE" id="PS01124"/>
    </source>
</evidence>
<accession>A0ABP8V9Q2</accession>
<dbReference type="PANTHER" id="PTHR43130">
    <property type="entry name" value="ARAC-FAMILY TRANSCRIPTIONAL REGULATOR"/>
    <property type="match status" value="1"/>
</dbReference>
<dbReference type="EMBL" id="BAABFL010000470">
    <property type="protein sequence ID" value="GAA4652169.1"/>
    <property type="molecule type" value="Genomic_DNA"/>
</dbReference>
<evidence type="ECO:0000256" key="1">
    <source>
        <dbReference type="ARBA" id="ARBA00023015"/>
    </source>
</evidence>